<keyword evidence="1" id="KW-0813">Transport</keyword>
<dbReference type="Pfam" id="PF00005">
    <property type="entry name" value="ABC_tran"/>
    <property type="match status" value="1"/>
</dbReference>
<evidence type="ECO:0000313" key="6">
    <source>
        <dbReference type="Proteomes" id="UP001451571"/>
    </source>
</evidence>
<reference evidence="5 6" key="1">
    <citation type="submission" date="2024-02" db="EMBL/GenBank/DDBJ databases">
        <title>Bacterial strain from lacustrine sediment.</title>
        <authorList>
            <person name="Petit C."/>
            <person name="Fadhlaoui K."/>
        </authorList>
    </citation>
    <scope>NUCLEOTIDE SEQUENCE [LARGE SCALE GENOMIC DNA]</scope>
    <source>
        <strain evidence="5 6">IPX-CK</strain>
    </source>
</reference>
<sequence length="263" mass="29255">MKNVGFEIEEGEIFGLLGPSGAGKTTLIRILTGQLAGSGEAFVFGESCNRLKENNYREIGMVMDNSGIYERLNCYDNLKLFVNIYKIDKKRIEEALGLVGLGGEKKTPAGKLSKGMKQRLILARAILHSPKLLFLDEPTSGLDPATTKSIHELLLRLKSEGTTIFLTTHNMEEAAKLCDNIALLHEGNIIEYGRPRELCRKYNKENKINILIKNDQLIILSNVPENAARIEELFKQGDVVSIHSSEPDLEQVFLALTGRGLEE</sequence>
<dbReference type="InterPro" id="IPR003593">
    <property type="entry name" value="AAA+_ATPase"/>
</dbReference>
<dbReference type="PANTHER" id="PTHR42711">
    <property type="entry name" value="ABC TRANSPORTER ATP-BINDING PROTEIN"/>
    <property type="match status" value="1"/>
</dbReference>
<dbReference type="PROSITE" id="PS50893">
    <property type="entry name" value="ABC_TRANSPORTER_2"/>
    <property type="match status" value="1"/>
</dbReference>
<evidence type="ECO:0000313" key="5">
    <source>
        <dbReference type="EMBL" id="XAH74234.1"/>
    </source>
</evidence>
<dbReference type="SMART" id="SM00382">
    <property type="entry name" value="AAA"/>
    <property type="match status" value="1"/>
</dbReference>
<evidence type="ECO:0000256" key="3">
    <source>
        <dbReference type="ARBA" id="ARBA00022840"/>
    </source>
</evidence>
<evidence type="ECO:0000259" key="4">
    <source>
        <dbReference type="PROSITE" id="PS50893"/>
    </source>
</evidence>
<dbReference type="RefSeq" id="WP_342757828.1">
    <property type="nucleotide sequence ID" value="NZ_CP146256.1"/>
</dbReference>
<evidence type="ECO:0000256" key="2">
    <source>
        <dbReference type="ARBA" id="ARBA00022741"/>
    </source>
</evidence>
<accession>A0ABZ3EY82</accession>
<proteinExistence type="predicted"/>
<protein>
    <submittedName>
        <fullName evidence="5">ABC transporter ATP-binding protein</fullName>
    </submittedName>
</protein>
<dbReference type="GO" id="GO:0005524">
    <property type="term" value="F:ATP binding"/>
    <property type="evidence" value="ECO:0007669"/>
    <property type="project" value="UniProtKB-KW"/>
</dbReference>
<dbReference type="Gene3D" id="3.40.50.300">
    <property type="entry name" value="P-loop containing nucleotide triphosphate hydrolases"/>
    <property type="match status" value="1"/>
</dbReference>
<dbReference type="CDD" id="cd03230">
    <property type="entry name" value="ABC_DR_subfamily_A"/>
    <property type="match status" value="1"/>
</dbReference>
<dbReference type="InterPro" id="IPR050763">
    <property type="entry name" value="ABC_transporter_ATP-binding"/>
</dbReference>
<dbReference type="EMBL" id="CP146256">
    <property type="protein sequence ID" value="XAH74234.1"/>
    <property type="molecule type" value="Genomic_DNA"/>
</dbReference>
<organism evidence="5 6">
    <name type="scientific">Kineothrix sedimenti</name>
    <dbReference type="NCBI Taxonomy" id="3123317"/>
    <lineage>
        <taxon>Bacteria</taxon>
        <taxon>Bacillati</taxon>
        <taxon>Bacillota</taxon>
        <taxon>Clostridia</taxon>
        <taxon>Lachnospirales</taxon>
        <taxon>Lachnospiraceae</taxon>
        <taxon>Kineothrix</taxon>
    </lineage>
</organism>
<dbReference type="PANTHER" id="PTHR42711:SF13">
    <property type="entry name" value="ABC TRANSPORTER, ATP-BINDING PROTEIN"/>
    <property type="match status" value="1"/>
</dbReference>
<keyword evidence="2" id="KW-0547">Nucleotide-binding</keyword>
<dbReference type="PROSITE" id="PS00211">
    <property type="entry name" value="ABC_TRANSPORTER_1"/>
    <property type="match status" value="1"/>
</dbReference>
<evidence type="ECO:0000256" key="1">
    <source>
        <dbReference type="ARBA" id="ARBA00022448"/>
    </source>
</evidence>
<dbReference type="Proteomes" id="UP001451571">
    <property type="component" value="Chromosome"/>
</dbReference>
<dbReference type="InterPro" id="IPR003439">
    <property type="entry name" value="ABC_transporter-like_ATP-bd"/>
</dbReference>
<gene>
    <name evidence="5" type="ORF">V6984_00225</name>
</gene>
<dbReference type="SUPFAM" id="SSF52540">
    <property type="entry name" value="P-loop containing nucleoside triphosphate hydrolases"/>
    <property type="match status" value="1"/>
</dbReference>
<keyword evidence="6" id="KW-1185">Reference proteome</keyword>
<keyword evidence="3 5" id="KW-0067">ATP-binding</keyword>
<name>A0ABZ3EY82_9FIRM</name>
<dbReference type="InterPro" id="IPR017871">
    <property type="entry name" value="ABC_transporter-like_CS"/>
</dbReference>
<dbReference type="InterPro" id="IPR027417">
    <property type="entry name" value="P-loop_NTPase"/>
</dbReference>
<feature type="domain" description="ABC transporter" evidence="4">
    <location>
        <begin position="1"/>
        <end position="211"/>
    </location>
</feature>